<accession>A0A6A6BE37</accession>
<evidence type="ECO:0000313" key="2">
    <source>
        <dbReference type="EMBL" id="KAF2140751.1"/>
    </source>
</evidence>
<evidence type="ECO:0000256" key="1">
    <source>
        <dbReference type="SAM" id="MobiDB-lite"/>
    </source>
</evidence>
<dbReference type="RefSeq" id="XP_033396464.1">
    <property type="nucleotide sequence ID" value="XM_033542227.1"/>
</dbReference>
<sequence>MRLWADYLHYDLFHLEVPVFVEEAPFVLDIWRQNFTGVTSHHYVHQHHFYFKREGITKDIRLKITRYDDNTLLFQVKLIRYEGDNMVVEALESFDTLCKEYEYLIYHKSLVVFEDPTALMLYYDEEHFLGKPALMQKKCSVQRIELEHLRISYDAAPYAKGLHQLRELKALYINCGLRDLNIEAVIAVAAPLAQNRPDVLSMIYVNVNEPEKIRYRGRMRRDKHAVSEPRHKVWRALSETHKGSMVQLELEKFLRKKAGWDKVNATRKAKKERKQRAVEAMIAGKQAKRAARKAAKDGGMRTKEDHHMDQESG</sequence>
<reference evidence="2" key="1">
    <citation type="journal article" date="2020" name="Stud. Mycol.">
        <title>101 Dothideomycetes genomes: a test case for predicting lifestyles and emergence of pathogens.</title>
        <authorList>
            <person name="Haridas S."/>
            <person name="Albert R."/>
            <person name="Binder M."/>
            <person name="Bloem J."/>
            <person name="Labutti K."/>
            <person name="Salamov A."/>
            <person name="Andreopoulos B."/>
            <person name="Baker S."/>
            <person name="Barry K."/>
            <person name="Bills G."/>
            <person name="Bluhm B."/>
            <person name="Cannon C."/>
            <person name="Castanera R."/>
            <person name="Culley D."/>
            <person name="Daum C."/>
            <person name="Ezra D."/>
            <person name="Gonzalez J."/>
            <person name="Henrissat B."/>
            <person name="Kuo A."/>
            <person name="Liang C."/>
            <person name="Lipzen A."/>
            <person name="Lutzoni F."/>
            <person name="Magnuson J."/>
            <person name="Mondo S."/>
            <person name="Nolan M."/>
            <person name="Ohm R."/>
            <person name="Pangilinan J."/>
            <person name="Park H.-J."/>
            <person name="Ramirez L."/>
            <person name="Alfaro M."/>
            <person name="Sun H."/>
            <person name="Tritt A."/>
            <person name="Yoshinaga Y."/>
            <person name="Zwiers L.-H."/>
            <person name="Turgeon B."/>
            <person name="Goodwin S."/>
            <person name="Spatafora J."/>
            <person name="Crous P."/>
            <person name="Grigoriev I."/>
        </authorList>
    </citation>
    <scope>NUCLEOTIDE SEQUENCE</scope>
    <source>
        <strain evidence="2">CBS 121167</strain>
    </source>
</reference>
<keyword evidence="3" id="KW-1185">Reference proteome</keyword>
<dbReference type="GeneID" id="54299724"/>
<dbReference type="AlphaFoldDB" id="A0A6A6BE37"/>
<proteinExistence type="predicted"/>
<dbReference type="EMBL" id="ML995489">
    <property type="protein sequence ID" value="KAF2140751.1"/>
    <property type="molecule type" value="Genomic_DNA"/>
</dbReference>
<protein>
    <submittedName>
        <fullName evidence="2">Uncharacterized protein</fullName>
    </submittedName>
</protein>
<feature type="compositionally biased region" description="Basic and acidic residues" evidence="1">
    <location>
        <begin position="294"/>
        <end position="313"/>
    </location>
</feature>
<feature type="region of interest" description="Disordered" evidence="1">
    <location>
        <begin position="282"/>
        <end position="313"/>
    </location>
</feature>
<gene>
    <name evidence="2" type="ORF">K452DRAFT_299463</name>
</gene>
<evidence type="ECO:0000313" key="3">
    <source>
        <dbReference type="Proteomes" id="UP000799438"/>
    </source>
</evidence>
<name>A0A6A6BE37_9PEZI</name>
<dbReference type="Proteomes" id="UP000799438">
    <property type="component" value="Unassembled WGS sequence"/>
</dbReference>
<organism evidence="2 3">
    <name type="scientific">Aplosporella prunicola CBS 121167</name>
    <dbReference type="NCBI Taxonomy" id="1176127"/>
    <lineage>
        <taxon>Eukaryota</taxon>
        <taxon>Fungi</taxon>
        <taxon>Dikarya</taxon>
        <taxon>Ascomycota</taxon>
        <taxon>Pezizomycotina</taxon>
        <taxon>Dothideomycetes</taxon>
        <taxon>Dothideomycetes incertae sedis</taxon>
        <taxon>Botryosphaeriales</taxon>
        <taxon>Aplosporellaceae</taxon>
        <taxon>Aplosporella</taxon>
    </lineage>
</organism>